<keyword evidence="1" id="KW-0328">Glycosyltransferase</keyword>
<keyword evidence="4" id="KW-1185">Reference proteome</keyword>
<reference evidence="3 4" key="1">
    <citation type="submission" date="2019-02" db="EMBL/GenBank/DDBJ databases">
        <authorList>
            <person name="Li Y."/>
        </authorList>
    </citation>
    <scope>NUCLEOTIDE SEQUENCE [LARGE SCALE GENOMIC DNA]</scope>
    <source>
        <strain evidence="3 4">30C10-4-7</strain>
    </source>
</reference>
<dbReference type="Proteomes" id="UP000292855">
    <property type="component" value="Unassembled WGS sequence"/>
</dbReference>
<evidence type="ECO:0000256" key="1">
    <source>
        <dbReference type="ARBA" id="ARBA00022676"/>
    </source>
</evidence>
<dbReference type="InterPro" id="IPR004629">
    <property type="entry name" value="WecG_TagA_CpsF"/>
</dbReference>
<accession>A0A4Q6XQL4</accession>
<dbReference type="CDD" id="cd06533">
    <property type="entry name" value="Glyco_transf_WecG_TagA"/>
    <property type="match status" value="1"/>
</dbReference>
<name>A0A4Q6XQL4_9SPHI</name>
<evidence type="ECO:0000256" key="2">
    <source>
        <dbReference type="ARBA" id="ARBA00022679"/>
    </source>
</evidence>
<dbReference type="Pfam" id="PF03808">
    <property type="entry name" value="Glyco_tran_WecG"/>
    <property type="match status" value="1"/>
</dbReference>
<organism evidence="3 4">
    <name type="scientific">Sphingobacterium corticibacterium</name>
    <dbReference type="NCBI Taxonomy" id="2484746"/>
    <lineage>
        <taxon>Bacteria</taxon>
        <taxon>Pseudomonadati</taxon>
        <taxon>Bacteroidota</taxon>
        <taxon>Sphingobacteriia</taxon>
        <taxon>Sphingobacteriales</taxon>
        <taxon>Sphingobacteriaceae</taxon>
        <taxon>Sphingobacterium</taxon>
    </lineage>
</organism>
<dbReference type="PANTHER" id="PTHR34136:SF1">
    <property type="entry name" value="UDP-N-ACETYL-D-MANNOSAMINURONIC ACID TRANSFERASE"/>
    <property type="match status" value="1"/>
</dbReference>
<dbReference type="GO" id="GO:0016758">
    <property type="term" value="F:hexosyltransferase activity"/>
    <property type="evidence" value="ECO:0007669"/>
    <property type="project" value="TreeGrafter"/>
</dbReference>
<keyword evidence="2 3" id="KW-0808">Transferase</keyword>
<dbReference type="RefSeq" id="WP_130142775.1">
    <property type="nucleotide sequence ID" value="NZ_SGIT01000003.1"/>
</dbReference>
<proteinExistence type="predicted"/>
<comment type="caution">
    <text evidence="3">The sequence shown here is derived from an EMBL/GenBank/DDBJ whole genome shotgun (WGS) entry which is preliminary data.</text>
</comment>
<dbReference type="EMBL" id="SGIT01000003">
    <property type="protein sequence ID" value="RZF58939.1"/>
    <property type="molecule type" value="Genomic_DNA"/>
</dbReference>
<evidence type="ECO:0000313" key="4">
    <source>
        <dbReference type="Proteomes" id="UP000292855"/>
    </source>
</evidence>
<dbReference type="AlphaFoldDB" id="A0A4Q6XQL4"/>
<gene>
    <name evidence="3" type="ORF">EWE74_16605</name>
</gene>
<evidence type="ECO:0000313" key="3">
    <source>
        <dbReference type="EMBL" id="RZF58939.1"/>
    </source>
</evidence>
<dbReference type="PANTHER" id="PTHR34136">
    <property type="match status" value="1"/>
</dbReference>
<dbReference type="OrthoDB" id="9771846at2"/>
<sequence>MKTIRFCGTELVCLSKDEFAAFAIDISHRFNKIISFSLNGESLAKFHNDADFRTLFLNADYVHADGMSIVSASKKLSKEALPERIATTDWFHNVAEQSEESGESHYFLGGDELTIQKTIGNVRKLYPNLKIAGYRNGYFSEADQQEVLNDINSARPNFVWVGLGRPKQERFSLLIRDNCEVGLIKTCGGLFDFLSGNNKRAPVLMQKLGLEWLYRLSLEPKRLFRRYFVTNCQCLIIFSKYYFIKKRPA</sequence>
<protein>
    <submittedName>
        <fullName evidence="3">Glycosyltransferase</fullName>
    </submittedName>
</protein>
<dbReference type="NCBIfam" id="TIGR00696">
    <property type="entry name" value="wecG_tagA_cpsF"/>
    <property type="match status" value="1"/>
</dbReference>